<dbReference type="Proteomes" id="UP000198510">
    <property type="component" value="Unassembled WGS sequence"/>
</dbReference>
<keyword evidence="1" id="KW-0862">Zinc</keyword>
<dbReference type="EMBL" id="FNFO01000004">
    <property type="protein sequence ID" value="SDL00269.1"/>
    <property type="molecule type" value="Genomic_DNA"/>
</dbReference>
<organism evidence="3 4">
    <name type="scientific">Catalinimonas alkaloidigena</name>
    <dbReference type="NCBI Taxonomy" id="1075417"/>
    <lineage>
        <taxon>Bacteria</taxon>
        <taxon>Pseudomonadati</taxon>
        <taxon>Bacteroidota</taxon>
        <taxon>Cytophagia</taxon>
        <taxon>Cytophagales</taxon>
        <taxon>Catalimonadaceae</taxon>
        <taxon>Catalinimonas</taxon>
    </lineage>
</organism>
<keyword evidence="1" id="KW-0863">Zinc-finger</keyword>
<feature type="domain" description="SWIM-type" evidence="2">
    <location>
        <begin position="501"/>
        <end position="542"/>
    </location>
</feature>
<dbReference type="AlphaFoldDB" id="A0A1G9GHU8"/>
<dbReference type="OrthoDB" id="7821105at2"/>
<dbReference type="GO" id="GO:0008270">
    <property type="term" value="F:zinc ion binding"/>
    <property type="evidence" value="ECO:0007669"/>
    <property type="project" value="UniProtKB-KW"/>
</dbReference>
<name>A0A1G9GHU8_9BACT</name>
<dbReference type="InterPro" id="IPR007527">
    <property type="entry name" value="Znf_SWIM"/>
</dbReference>
<keyword evidence="1" id="KW-0479">Metal-binding</keyword>
<evidence type="ECO:0000313" key="4">
    <source>
        <dbReference type="Proteomes" id="UP000198510"/>
    </source>
</evidence>
<sequence>MQFEHKYLGQSSVTSQARSVDMQFTPDLYRPPTFFSGKLAQPIAFREAMSALHHVVVSDLRFHPRDKSDYKAWAAQQEIAQLEELMAGRGELRAQIQGLREQLGTVHEAMHKIRKPFYDARQKFFQYIYQRDKDLWFVLDPVITVHPDEVFFECFSQDESSYGKLSCNFEVFRDMQEFACGTTNIDYSAALYNEFQKIRDYKETKLHIDPNGFVVQTTNEDAFTEVKIDLPDSWVRGFLQVSSAMTMPMIQVDLHPMDVHNLCFVLRRQKEKIGPRSLRYLLTPGEPVKLLLEPWNLEITCPRSIYTGSEAHNIRVWGRRRLLILERLVPVARKFTVHLLGTGMPSFYQADLGDLQFTLGLSGWTANDWSQAGNFDLLAPRTQVDLVTKEKIFQALKKEWYGTSTALSQRLGLENRVVEGALAAYTQAGRVIYDLNKGVYRVRELSQEPLALDQLRFSNPREEEASRLVQEGKVLITTENRTDEGLQLVGRVEDRRRTFHPKLHLDRDERITSAECTCNFYQQNKLYQGPCGHMLALRLAQQRKGWYSPMSMN</sequence>
<evidence type="ECO:0000259" key="2">
    <source>
        <dbReference type="PROSITE" id="PS50966"/>
    </source>
</evidence>
<dbReference type="PROSITE" id="PS50966">
    <property type="entry name" value="ZF_SWIM"/>
    <property type="match status" value="1"/>
</dbReference>
<accession>A0A1G9GHU8</accession>
<dbReference type="STRING" id="1075417.SAMN05421823_104113"/>
<keyword evidence="4" id="KW-1185">Reference proteome</keyword>
<gene>
    <name evidence="3" type="ORF">SAMN05421823_104113</name>
</gene>
<evidence type="ECO:0000256" key="1">
    <source>
        <dbReference type="PROSITE-ProRule" id="PRU00325"/>
    </source>
</evidence>
<dbReference type="RefSeq" id="WP_089681944.1">
    <property type="nucleotide sequence ID" value="NZ_FNFO01000004.1"/>
</dbReference>
<proteinExistence type="predicted"/>
<evidence type="ECO:0000313" key="3">
    <source>
        <dbReference type="EMBL" id="SDL00269.1"/>
    </source>
</evidence>
<protein>
    <recommendedName>
        <fullName evidence="2">SWIM-type domain-containing protein</fullName>
    </recommendedName>
</protein>
<reference evidence="3 4" key="1">
    <citation type="submission" date="2016-10" db="EMBL/GenBank/DDBJ databases">
        <authorList>
            <person name="de Groot N.N."/>
        </authorList>
    </citation>
    <scope>NUCLEOTIDE SEQUENCE [LARGE SCALE GENOMIC DNA]</scope>
    <source>
        <strain evidence="3 4">DSM 25186</strain>
    </source>
</reference>